<keyword evidence="3" id="KW-1185">Reference proteome</keyword>
<dbReference type="InterPro" id="IPR001296">
    <property type="entry name" value="Glyco_trans_1"/>
</dbReference>
<comment type="caution">
    <text evidence="2">The sequence shown here is derived from an EMBL/GenBank/DDBJ whole genome shotgun (WGS) entry which is preliminary data.</text>
</comment>
<accession>A0A133VLC8</accession>
<dbReference type="GO" id="GO:0016757">
    <property type="term" value="F:glycosyltransferase activity"/>
    <property type="evidence" value="ECO:0007669"/>
    <property type="project" value="InterPro"/>
</dbReference>
<dbReference type="Pfam" id="PF00534">
    <property type="entry name" value="Glycos_transf_1"/>
    <property type="match status" value="1"/>
</dbReference>
<dbReference type="EMBL" id="LHYF01000006">
    <property type="protein sequence ID" value="KXB07230.1"/>
    <property type="molecule type" value="Genomic_DNA"/>
</dbReference>
<name>A0A133VLC8_9EURY</name>
<dbReference type="PANTHER" id="PTHR12526">
    <property type="entry name" value="GLYCOSYLTRANSFERASE"/>
    <property type="match status" value="1"/>
</dbReference>
<gene>
    <name evidence="2" type="ORF">AKJ52_00670</name>
</gene>
<dbReference type="AlphaFoldDB" id="A0A133VLC8"/>
<dbReference type="CDD" id="cd03801">
    <property type="entry name" value="GT4_PimA-like"/>
    <property type="match status" value="1"/>
</dbReference>
<dbReference type="Gene3D" id="3.40.50.2000">
    <property type="entry name" value="Glycogen Phosphorylase B"/>
    <property type="match status" value="2"/>
</dbReference>
<sequence>MNRTVFLYCDCHPIHAKFAKSVGGKFEDSRFYRPSMRILDAFIKAKSLPEADVYLAENGGYLPAALADKEKIIMILAINFYKKSRFHPYGFLHRINLKKIDGVIAVSDFMKNHFASSLDLDLPIKVANPFIESEKFNMLYSITPDLTSKNIVSIADTRRRKGLDILIKAFSKVKRVIEDTNLYIVGKETEKLSNTEKNIYGYGYLEDFEDVVSVLKSSSLFVQPSRFDAFPVSTLEAIAAGLPTMVTEKVGEKELLKPQFVRKVDSIDLAKGILEYLNLDLSDRRRISNNLKQKSLQYRESIKLEEFRENFEEML</sequence>
<reference evidence="2 3" key="1">
    <citation type="journal article" date="2016" name="Sci. Rep.">
        <title>Metabolic traits of an uncultured archaeal lineage -MSBL1- from brine pools of the Red Sea.</title>
        <authorList>
            <person name="Mwirichia R."/>
            <person name="Alam I."/>
            <person name="Rashid M."/>
            <person name="Vinu M."/>
            <person name="Ba-Alawi W."/>
            <person name="Anthony Kamau A."/>
            <person name="Kamanda Ngugi D."/>
            <person name="Goker M."/>
            <person name="Klenk H.P."/>
            <person name="Bajic V."/>
            <person name="Stingl U."/>
        </authorList>
    </citation>
    <scope>NUCLEOTIDE SEQUENCE [LARGE SCALE GENOMIC DNA]</scope>
    <source>
        <strain evidence="2">SCGC-AAA382C18</strain>
    </source>
</reference>
<evidence type="ECO:0000313" key="3">
    <source>
        <dbReference type="Proteomes" id="UP000070404"/>
    </source>
</evidence>
<dbReference type="SUPFAM" id="SSF53756">
    <property type="entry name" value="UDP-Glycosyltransferase/glycogen phosphorylase"/>
    <property type="match status" value="1"/>
</dbReference>
<protein>
    <recommendedName>
        <fullName evidence="1">Glycosyl transferase family 1 domain-containing protein</fullName>
    </recommendedName>
</protein>
<dbReference type="Proteomes" id="UP000070404">
    <property type="component" value="Unassembled WGS sequence"/>
</dbReference>
<evidence type="ECO:0000259" key="1">
    <source>
        <dbReference type="Pfam" id="PF00534"/>
    </source>
</evidence>
<proteinExistence type="predicted"/>
<evidence type="ECO:0000313" key="2">
    <source>
        <dbReference type="EMBL" id="KXB07230.1"/>
    </source>
</evidence>
<feature type="domain" description="Glycosyl transferase family 1" evidence="1">
    <location>
        <begin position="146"/>
        <end position="293"/>
    </location>
</feature>
<organism evidence="2 3">
    <name type="scientific">candidate division MSBL1 archaeon SCGC-AAA382C18</name>
    <dbReference type="NCBI Taxonomy" id="1698281"/>
    <lineage>
        <taxon>Archaea</taxon>
        <taxon>Methanobacteriati</taxon>
        <taxon>Methanobacteriota</taxon>
        <taxon>candidate division MSBL1</taxon>
    </lineage>
</organism>